<dbReference type="RefSeq" id="WP_181585101.1">
    <property type="nucleotide sequence ID" value="NZ_CP059399.1"/>
</dbReference>
<accession>A0A7D6VNG9</accession>
<dbReference type="Gene3D" id="1.10.287.1060">
    <property type="entry name" value="ESAT-6-like"/>
    <property type="match status" value="1"/>
</dbReference>
<protein>
    <submittedName>
        <fullName evidence="1">Uncharacterized protein</fullName>
    </submittedName>
</protein>
<sequence length="362" mass="36614">MGIDTKIDGDPASVRAVGTWLRDSLACQLTTAADDLAKVKNLAESGWEGKAGDGFAENARNTCVKVDDFVIQVQGYATQFDTLAGDIEQAQAEMATIRTNATTAGLVVKEQVIEEPTDGDSEKVAAYDTAVTAANQVRQKESFWVRMLQNVVNDLKDKWFLVVGDMINGAVGALIAKHSSLLLANAALLSSDALKTLIEAKNAPAGTPRATLYRDVDWQRAQLLKAGEALETAQTAKARGVKIGLGAGGALAVAGIAYDIYNGKPVEQAVVSGAAGFGASVAAGAAAGAFVGSIVPGPGTVAGAVAGTLVGAAAGLFTSGAVDALYTDGLSVGAAVNGGVDALESAGSAIGGGISKAWNAIF</sequence>
<dbReference type="KEGG" id="nhu:H0264_18405"/>
<reference evidence="1 2" key="1">
    <citation type="submission" date="2020-07" db="EMBL/GenBank/DDBJ databases">
        <authorList>
            <person name="Zhuang K."/>
            <person name="Ran Y."/>
        </authorList>
    </citation>
    <scope>NUCLEOTIDE SEQUENCE [LARGE SCALE GENOMIC DNA]</scope>
    <source>
        <strain evidence="1 2">WCH-YHL-001</strain>
    </source>
</reference>
<keyword evidence="2" id="KW-1185">Reference proteome</keyword>
<gene>
    <name evidence="1" type="ORF">H0264_18405</name>
</gene>
<dbReference type="EMBL" id="CP059399">
    <property type="protein sequence ID" value="QLY33936.1"/>
    <property type="molecule type" value="Genomic_DNA"/>
</dbReference>
<organism evidence="1 2">
    <name type="scientific">Nocardia huaxiensis</name>
    <dbReference type="NCBI Taxonomy" id="2755382"/>
    <lineage>
        <taxon>Bacteria</taxon>
        <taxon>Bacillati</taxon>
        <taxon>Actinomycetota</taxon>
        <taxon>Actinomycetes</taxon>
        <taxon>Mycobacteriales</taxon>
        <taxon>Nocardiaceae</taxon>
        <taxon>Nocardia</taxon>
    </lineage>
</organism>
<name>A0A7D6VNG9_9NOCA</name>
<dbReference type="AlphaFoldDB" id="A0A7D6VNG9"/>
<proteinExistence type="predicted"/>
<evidence type="ECO:0000313" key="1">
    <source>
        <dbReference type="EMBL" id="QLY33936.1"/>
    </source>
</evidence>
<evidence type="ECO:0000313" key="2">
    <source>
        <dbReference type="Proteomes" id="UP000515512"/>
    </source>
</evidence>
<dbReference type="Proteomes" id="UP000515512">
    <property type="component" value="Chromosome"/>
</dbReference>